<dbReference type="Proteomes" id="UP000823561">
    <property type="component" value="Chromosome 11"/>
</dbReference>
<name>A0AAV6GF96_9TELE</name>
<keyword evidence="2" id="KW-1185">Reference proteome</keyword>
<proteinExistence type="predicted"/>
<evidence type="ECO:0000313" key="1">
    <source>
        <dbReference type="EMBL" id="KAG5273863.1"/>
    </source>
</evidence>
<dbReference type="EMBL" id="JADWDJ010000011">
    <property type="protein sequence ID" value="KAG5273863.1"/>
    <property type="molecule type" value="Genomic_DNA"/>
</dbReference>
<comment type="caution">
    <text evidence="1">The sequence shown here is derived from an EMBL/GenBank/DDBJ whole genome shotgun (WGS) entry which is preliminary data.</text>
</comment>
<dbReference type="AlphaFoldDB" id="A0AAV6GF96"/>
<sequence length="78" mass="8364">MRNGSLVGSSETVLWCCPQAEKAQRTTCPGGWASVPSCAALHPISTRRSSLHCTGLHHHGDDLWSVLYQSTQGTAIES</sequence>
<protein>
    <submittedName>
        <fullName evidence="1">Uncharacterized protein</fullName>
    </submittedName>
</protein>
<gene>
    <name evidence="1" type="ORF">AALO_G00156430</name>
</gene>
<evidence type="ECO:0000313" key="2">
    <source>
        <dbReference type="Proteomes" id="UP000823561"/>
    </source>
</evidence>
<organism evidence="1 2">
    <name type="scientific">Alosa alosa</name>
    <name type="common">allis shad</name>
    <dbReference type="NCBI Taxonomy" id="278164"/>
    <lineage>
        <taxon>Eukaryota</taxon>
        <taxon>Metazoa</taxon>
        <taxon>Chordata</taxon>
        <taxon>Craniata</taxon>
        <taxon>Vertebrata</taxon>
        <taxon>Euteleostomi</taxon>
        <taxon>Actinopterygii</taxon>
        <taxon>Neopterygii</taxon>
        <taxon>Teleostei</taxon>
        <taxon>Clupei</taxon>
        <taxon>Clupeiformes</taxon>
        <taxon>Clupeoidei</taxon>
        <taxon>Clupeidae</taxon>
        <taxon>Alosa</taxon>
    </lineage>
</organism>
<reference evidence="1" key="1">
    <citation type="submission" date="2020-10" db="EMBL/GenBank/DDBJ databases">
        <title>Chromosome-scale genome assembly of the Allis shad, Alosa alosa.</title>
        <authorList>
            <person name="Margot Z."/>
            <person name="Christophe K."/>
            <person name="Cabau C."/>
            <person name="Louis A."/>
            <person name="Berthelot C."/>
            <person name="Parey E."/>
            <person name="Roest Crollius H."/>
            <person name="Montfort J."/>
            <person name="Robinson-Rechavi M."/>
            <person name="Bucao C."/>
            <person name="Bouchez O."/>
            <person name="Gislard M."/>
            <person name="Lluch J."/>
            <person name="Milhes M."/>
            <person name="Lampietro C."/>
            <person name="Lopez Roques C."/>
            <person name="Donnadieu C."/>
            <person name="Braasch I."/>
            <person name="Desvignes T."/>
            <person name="Postlethwait J."/>
            <person name="Bobe J."/>
            <person name="Guiguen Y."/>
        </authorList>
    </citation>
    <scope>NUCLEOTIDE SEQUENCE</scope>
    <source>
        <strain evidence="1">M-15738</strain>
        <tissue evidence="1">Blood</tissue>
    </source>
</reference>
<accession>A0AAV6GF96</accession>